<proteinExistence type="predicted"/>
<reference evidence="1" key="1">
    <citation type="submission" date="2018-05" db="EMBL/GenBank/DDBJ databases">
        <authorList>
            <person name="Lanie J.A."/>
            <person name="Ng W.-L."/>
            <person name="Kazmierczak K.M."/>
            <person name="Andrzejewski T.M."/>
            <person name="Davidsen T.M."/>
            <person name="Wayne K.J."/>
            <person name="Tettelin H."/>
            <person name="Glass J.I."/>
            <person name="Rusch D."/>
            <person name="Podicherti R."/>
            <person name="Tsui H.-C.T."/>
            <person name="Winkler M.E."/>
        </authorList>
    </citation>
    <scope>NUCLEOTIDE SEQUENCE</scope>
</reference>
<gene>
    <name evidence="1" type="ORF">METZ01_LOCUS395561</name>
</gene>
<dbReference type="EMBL" id="UINC01149937">
    <property type="protein sequence ID" value="SVD42707.1"/>
    <property type="molecule type" value="Genomic_DNA"/>
</dbReference>
<evidence type="ECO:0000313" key="1">
    <source>
        <dbReference type="EMBL" id="SVD42707.1"/>
    </source>
</evidence>
<feature type="non-terminal residue" evidence="1">
    <location>
        <position position="1"/>
    </location>
</feature>
<accession>A0A382V8F4</accession>
<sequence length="69" mass="7693">KEHGPTIDRRIVMGRHIAHRKNIARQYTAMRLVQAHLLRRGNGISGFTKARQGLGGQHQLATKGKTIIA</sequence>
<protein>
    <submittedName>
        <fullName evidence="1">Uncharacterized protein</fullName>
    </submittedName>
</protein>
<dbReference type="AlphaFoldDB" id="A0A382V8F4"/>
<name>A0A382V8F4_9ZZZZ</name>
<organism evidence="1">
    <name type="scientific">marine metagenome</name>
    <dbReference type="NCBI Taxonomy" id="408172"/>
    <lineage>
        <taxon>unclassified sequences</taxon>
        <taxon>metagenomes</taxon>
        <taxon>ecological metagenomes</taxon>
    </lineage>
</organism>